<reference evidence="2" key="1">
    <citation type="journal article" date="2023" name="G3 (Bethesda)">
        <title>A reference genome for the long-term kleptoplast-retaining sea slug Elysia crispata morphotype clarki.</title>
        <authorList>
            <person name="Eastman K.E."/>
            <person name="Pendleton A.L."/>
            <person name="Shaikh M.A."/>
            <person name="Suttiyut T."/>
            <person name="Ogas R."/>
            <person name="Tomko P."/>
            <person name="Gavelis G."/>
            <person name="Widhalm J.R."/>
            <person name="Wisecaver J.H."/>
        </authorList>
    </citation>
    <scope>NUCLEOTIDE SEQUENCE</scope>
    <source>
        <strain evidence="2">ECLA1</strain>
    </source>
</reference>
<sequence length="131" mass="14493">MLVKCGKTQEASIVRGVSALPACLPALSPVTRSSEDNQGQPPEPGPIGQSTDGRNTKHLSVVCDVRLGRNSSVITSSRLNMRYVELAPVGVAWQRAEGLPYRYCEPRSKRIRYKLALRSYTPTAFLWLFCL</sequence>
<name>A0AAE1CV29_9GAST</name>
<comment type="caution">
    <text evidence="2">The sequence shown here is derived from an EMBL/GenBank/DDBJ whole genome shotgun (WGS) entry which is preliminary data.</text>
</comment>
<evidence type="ECO:0000256" key="1">
    <source>
        <dbReference type="SAM" id="MobiDB-lite"/>
    </source>
</evidence>
<dbReference type="AlphaFoldDB" id="A0AAE1CV29"/>
<gene>
    <name evidence="2" type="ORF">RRG08_016500</name>
</gene>
<evidence type="ECO:0000313" key="3">
    <source>
        <dbReference type="Proteomes" id="UP001283361"/>
    </source>
</evidence>
<accession>A0AAE1CV29</accession>
<protein>
    <submittedName>
        <fullName evidence="2">Uncharacterized protein</fullName>
    </submittedName>
</protein>
<dbReference type="Proteomes" id="UP001283361">
    <property type="component" value="Unassembled WGS sequence"/>
</dbReference>
<organism evidence="2 3">
    <name type="scientific">Elysia crispata</name>
    <name type="common">lettuce slug</name>
    <dbReference type="NCBI Taxonomy" id="231223"/>
    <lineage>
        <taxon>Eukaryota</taxon>
        <taxon>Metazoa</taxon>
        <taxon>Spiralia</taxon>
        <taxon>Lophotrochozoa</taxon>
        <taxon>Mollusca</taxon>
        <taxon>Gastropoda</taxon>
        <taxon>Heterobranchia</taxon>
        <taxon>Euthyneura</taxon>
        <taxon>Panpulmonata</taxon>
        <taxon>Sacoglossa</taxon>
        <taxon>Placobranchoidea</taxon>
        <taxon>Plakobranchidae</taxon>
        <taxon>Elysia</taxon>
    </lineage>
</organism>
<feature type="region of interest" description="Disordered" evidence="1">
    <location>
        <begin position="29"/>
        <end position="55"/>
    </location>
</feature>
<proteinExistence type="predicted"/>
<evidence type="ECO:0000313" key="2">
    <source>
        <dbReference type="EMBL" id="KAK3737196.1"/>
    </source>
</evidence>
<dbReference type="EMBL" id="JAWDGP010006665">
    <property type="protein sequence ID" value="KAK3737196.1"/>
    <property type="molecule type" value="Genomic_DNA"/>
</dbReference>
<keyword evidence="3" id="KW-1185">Reference proteome</keyword>